<protein>
    <recommendedName>
        <fullName evidence="1">Heterokaryon incompatibility domain-containing protein</fullName>
    </recommendedName>
</protein>
<proteinExistence type="predicted"/>
<dbReference type="Proteomes" id="UP000596902">
    <property type="component" value="Unassembled WGS sequence"/>
</dbReference>
<dbReference type="EMBL" id="JAAABM010000003">
    <property type="protein sequence ID" value="KAF7679643.1"/>
    <property type="molecule type" value="Genomic_DNA"/>
</dbReference>
<dbReference type="AlphaFoldDB" id="A0A8H7EI77"/>
<comment type="caution">
    <text evidence="2">The sequence shown here is derived from an EMBL/GenBank/DDBJ whole genome shotgun (WGS) entry which is preliminary data.</text>
</comment>
<evidence type="ECO:0000313" key="2">
    <source>
        <dbReference type="EMBL" id="KAF7679643.1"/>
    </source>
</evidence>
<organism evidence="2 3">
    <name type="scientific">Alternaria burnsii</name>
    <dbReference type="NCBI Taxonomy" id="1187904"/>
    <lineage>
        <taxon>Eukaryota</taxon>
        <taxon>Fungi</taxon>
        <taxon>Dikarya</taxon>
        <taxon>Ascomycota</taxon>
        <taxon>Pezizomycotina</taxon>
        <taxon>Dothideomycetes</taxon>
        <taxon>Pleosporomycetidae</taxon>
        <taxon>Pleosporales</taxon>
        <taxon>Pleosporineae</taxon>
        <taxon>Pleosporaceae</taxon>
        <taxon>Alternaria</taxon>
        <taxon>Alternaria sect. Alternaria</taxon>
    </lineage>
</organism>
<dbReference type="RefSeq" id="XP_038789716.1">
    <property type="nucleotide sequence ID" value="XM_038928438.1"/>
</dbReference>
<dbReference type="Pfam" id="PF06985">
    <property type="entry name" value="HET"/>
    <property type="match status" value="1"/>
</dbReference>
<reference evidence="2" key="1">
    <citation type="submission" date="2020-01" db="EMBL/GenBank/DDBJ databases">
        <authorList>
            <person name="Feng Z.H.Z."/>
        </authorList>
    </citation>
    <scope>NUCLEOTIDE SEQUENCE</scope>
    <source>
        <strain evidence="2">CBS107.38</strain>
    </source>
</reference>
<gene>
    <name evidence="2" type="ORF">GT037_003391</name>
</gene>
<evidence type="ECO:0000259" key="1">
    <source>
        <dbReference type="Pfam" id="PF06985"/>
    </source>
</evidence>
<keyword evidence="3" id="KW-1185">Reference proteome</keyword>
<accession>A0A8H7EI77</accession>
<dbReference type="GeneID" id="62201616"/>
<dbReference type="PANTHER" id="PTHR33112:SF16">
    <property type="entry name" value="HETEROKARYON INCOMPATIBILITY DOMAIN-CONTAINING PROTEIN"/>
    <property type="match status" value="1"/>
</dbReference>
<sequence length="515" mass="57486">MDVLTTESSAPAIAKHISGRCITPASNLERAKDWLNDCIRNHNHDQVRTATRPSRLVAVGTADGSASIKIVDGSDPDKGYLAVSYRWGGETLLTTSETFELFHISIPWKQLPQTFQDAIHIARGLGIRYMWIDSLCIIQDNLADWETESAKMADIYKGAFLTIMAASASDSQGGFFRDRATVKEIAALPYTNANGASEFSVFVHETLPSFHSSTFASRLFQRGWVFQERLMSKRNLIFGEDQKYWECNGIVQSESNIQSPNDWYLRLYANFRVFCDPLHKTDGIDGQVSPAILWRNVVGQFSACVLTYEADRLPALSGIARTFSQRFDSSYAAGLWQDQMPKGLEWCVHFQASKETHQGVYCAPSWSWASTIGAVTFVDGINFELEIISINIKLAGQDPYGRVCPGSSMCARGRLCSGTVVRGKPHDPAVCLETEHGRFRSSLFLDRDDQDLPLEVVCLEVSSGELGKRNAGCLLLCKTGEDKHFRRVGIAFLKHVPRDEDYLFHGIEKQVVILV</sequence>
<dbReference type="PANTHER" id="PTHR33112">
    <property type="entry name" value="DOMAIN PROTEIN, PUTATIVE-RELATED"/>
    <property type="match status" value="1"/>
</dbReference>
<name>A0A8H7EI77_9PLEO</name>
<feature type="domain" description="Heterokaryon incompatibility" evidence="1">
    <location>
        <begin position="80"/>
        <end position="228"/>
    </location>
</feature>
<dbReference type="InterPro" id="IPR010730">
    <property type="entry name" value="HET"/>
</dbReference>
<reference evidence="2" key="2">
    <citation type="submission" date="2020-08" db="EMBL/GenBank/DDBJ databases">
        <title>Draft Genome Sequence of Cumin Blight Pathogen Alternaria burnsii.</title>
        <authorList>
            <person name="Feng Z."/>
        </authorList>
    </citation>
    <scope>NUCLEOTIDE SEQUENCE</scope>
    <source>
        <strain evidence="2">CBS107.38</strain>
    </source>
</reference>
<evidence type="ECO:0000313" key="3">
    <source>
        <dbReference type="Proteomes" id="UP000596902"/>
    </source>
</evidence>